<evidence type="ECO:0000256" key="1">
    <source>
        <dbReference type="ARBA" id="ARBA00004651"/>
    </source>
</evidence>
<keyword evidence="12" id="KW-1185">Reference proteome</keyword>
<evidence type="ECO:0000256" key="8">
    <source>
        <dbReference type="PIRNR" id="PIRNR006351"/>
    </source>
</evidence>
<comment type="subcellular location">
    <subcellularLocation>
        <location evidence="1">Cell membrane</location>
        <topology evidence="1">Multi-pass membrane protein</topology>
    </subcellularLocation>
</comment>
<feature type="domain" description="PTS EIIC type-3" evidence="10">
    <location>
        <begin position="19"/>
        <end position="414"/>
    </location>
</feature>
<dbReference type="InterPro" id="IPR003352">
    <property type="entry name" value="PTS_EIIC"/>
</dbReference>
<evidence type="ECO:0000256" key="4">
    <source>
        <dbReference type="ARBA" id="ARBA00022597"/>
    </source>
</evidence>
<feature type="transmembrane region" description="Helical" evidence="9">
    <location>
        <begin position="186"/>
        <end position="213"/>
    </location>
</feature>
<dbReference type="InterPro" id="IPR004796">
    <property type="entry name" value="PTS_IIC_cello"/>
</dbReference>
<dbReference type="GO" id="GO:0009401">
    <property type="term" value="P:phosphoenolpyruvate-dependent sugar phosphotransferase system"/>
    <property type="evidence" value="ECO:0007669"/>
    <property type="project" value="InterPro"/>
</dbReference>
<keyword evidence="3 8" id="KW-1003">Cell membrane</keyword>
<keyword evidence="6 9" id="KW-1133">Transmembrane helix</keyword>
<keyword evidence="7 8" id="KW-0472">Membrane</keyword>
<evidence type="ECO:0000313" key="11">
    <source>
        <dbReference type="EMBL" id="VWM03050.1"/>
    </source>
</evidence>
<evidence type="ECO:0000313" key="12">
    <source>
        <dbReference type="Proteomes" id="UP000361836"/>
    </source>
</evidence>
<feature type="transmembrane region" description="Helical" evidence="9">
    <location>
        <begin position="291"/>
        <end position="310"/>
    </location>
</feature>
<dbReference type="PANTHER" id="PTHR33989">
    <property type="match status" value="1"/>
</dbReference>
<dbReference type="AlphaFoldDB" id="A0A5K1JFD5"/>
<evidence type="ECO:0000256" key="6">
    <source>
        <dbReference type="ARBA" id="ARBA00022989"/>
    </source>
</evidence>
<evidence type="ECO:0000256" key="2">
    <source>
        <dbReference type="ARBA" id="ARBA00022448"/>
    </source>
</evidence>
<comment type="function">
    <text evidence="8">The phosphoenolpyruvate-dependent sugar phosphotransferase system (PTS), a major carbohydrate active -transport system, catalyzes the phosphorylation of incoming sugar substrates concomitant with their translocation across the cell membrane.</text>
</comment>
<dbReference type="PANTHER" id="PTHR33989:SF4">
    <property type="entry name" value="PTS SYSTEM N,N'-DIACETYLCHITOBIOSE-SPECIFIC EIIC COMPONENT"/>
    <property type="match status" value="1"/>
</dbReference>
<dbReference type="PIRSF" id="PIRSF006351">
    <property type="entry name" value="PTS_EIIC-Cellobiose"/>
    <property type="match status" value="1"/>
</dbReference>
<name>A0A5K1JFD5_9ACTN</name>
<dbReference type="NCBIfam" id="TIGR00410">
    <property type="entry name" value="lacE"/>
    <property type="match status" value="1"/>
</dbReference>
<protein>
    <recommendedName>
        <fullName evidence="8">Permease IIC component</fullName>
    </recommendedName>
</protein>
<evidence type="ECO:0000259" key="10">
    <source>
        <dbReference type="PROSITE" id="PS51105"/>
    </source>
</evidence>
<dbReference type="InterPro" id="IPR051088">
    <property type="entry name" value="PTS_Sugar-EIIC/EIIB"/>
</dbReference>
<proteinExistence type="predicted"/>
<keyword evidence="2 8" id="KW-0813">Transport</keyword>
<dbReference type="InterPro" id="IPR004501">
    <property type="entry name" value="PTS_EIIC_3"/>
</dbReference>
<evidence type="ECO:0000256" key="5">
    <source>
        <dbReference type="ARBA" id="ARBA00022692"/>
    </source>
</evidence>
<evidence type="ECO:0000256" key="3">
    <source>
        <dbReference type="ARBA" id="ARBA00022475"/>
    </source>
</evidence>
<organism evidence="11 12">
    <name type="scientific">Collinsella aerofaciens</name>
    <dbReference type="NCBI Taxonomy" id="74426"/>
    <lineage>
        <taxon>Bacteria</taxon>
        <taxon>Bacillati</taxon>
        <taxon>Actinomycetota</taxon>
        <taxon>Coriobacteriia</taxon>
        <taxon>Coriobacteriales</taxon>
        <taxon>Coriobacteriaceae</taxon>
        <taxon>Collinsella</taxon>
    </lineage>
</organism>
<dbReference type="Proteomes" id="UP000361836">
    <property type="component" value="Unassembled WGS sequence"/>
</dbReference>
<feature type="transmembrane region" description="Helical" evidence="9">
    <location>
        <begin position="42"/>
        <end position="66"/>
    </location>
</feature>
<feature type="transmembrane region" description="Helical" evidence="9">
    <location>
        <begin position="146"/>
        <end position="165"/>
    </location>
</feature>
<dbReference type="GO" id="GO:1902815">
    <property type="term" value="P:N,N'-diacetylchitobiose import"/>
    <property type="evidence" value="ECO:0007669"/>
    <property type="project" value="TreeGrafter"/>
</dbReference>
<keyword evidence="4 8" id="KW-0762">Sugar transport</keyword>
<feature type="transmembrane region" description="Helical" evidence="9">
    <location>
        <begin position="346"/>
        <end position="371"/>
    </location>
</feature>
<dbReference type="GO" id="GO:0005886">
    <property type="term" value="C:plasma membrane"/>
    <property type="evidence" value="ECO:0007669"/>
    <property type="project" value="UniProtKB-SubCell"/>
</dbReference>
<dbReference type="GO" id="GO:0008982">
    <property type="term" value="F:protein-N(PI)-phosphohistidine-sugar phosphotransferase activity"/>
    <property type="evidence" value="ECO:0007669"/>
    <property type="project" value="UniProtKB-UniRule"/>
</dbReference>
<evidence type="ECO:0000256" key="7">
    <source>
        <dbReference type="ARBA" id="ARBA00023136"/>
    </source>
</evidence>
<dbReference type="PROSITE" id="PS51105">
    <property type="entry name" value="PTS_EIIC_TYPE_3"/>
    <property type="match status" value="1"/>
</dbReference>
<gene>
    <name evidence="11" type="primary">lacE_2</name>
    <name evidence="11" type="ORF">KCJAJFAP_01237</name>
</gene>
<accession>A0A5K1JFD5</accession>
<reference evidence="11 12" key="1">
    <citation type="submission" date="2019-10" db="EMBL/GenBank/DDBJ databases">
        <authorList>
            <person name="Wolf R A."/>
        </authorList>
    </citation>
    <scope>NUCLEOTIDE SEQUENCE [LARGE SCALE GENOMIC DNA]</scope>
    <source>
        <strain evidence="11">Collinsella_aerofaciens_MC2</strain>
    </source>
</reference>
<dbReference type="EMBL" id="CABWIE010000036">
    <property type="protein sequence ID" value="VWM03050.1"/>
    <property type="molecule type" value="Genomic_DNA"/>
</dbReference>
<sequence>MSEAVEKKQSAFDKFENLLNTYLGPVAEKMDKQRHLSAVKKAMIAMTPLLLIGSFCLIPAAIPNMIGETNPISVWILNNTQYFDLAYNVSMGLMSVFVSVVTAYHLSKSYELDAPGSMSMALVAFLLLGMEMDEAGGIALRGMGSKGLFVAMVASLLAVEVYRWCKKRHFTIKMPDTVPDFISSSFEIIPVTAIVIGLFLGIRVLCQGVFGIMPNEIFSIILAPLVGSMDSPLAVTFYHILRCFIFFFGIHPSVLSPIVQPISTQFLAENIAAVQAGGVATHIFTPGPMSAFGGFTGLGVTMGVVIWFMFSKSKVQREIGRIAFIPSLFGVNEPILFGAPIVLNPIFFIPFVIFGGILSSIPFWFMSWGWVPCSTFTPPYVGVFLEGFLTNMSWTSIVANVVQLVLALIVYYPFCKVAEKRALAEEARMAAEKHSGISAEDAALLEDLDLDF</sequence>
<dbReference type="Pfam" id="PF02378">
    <property type="entry name" value="PTS_EIIC"/>
    <property type="match status" value="1"/>
</dbReference>
<feature type="transmembrane region" description="Helical" evidence="9">
    <location>
        <begin position="391"/>
        <end position="414"/>
    </location>
</feature>
<dbReference type="RefSeq" id="WP_152077261.1">
    <property type="nucleotide sequence ID" value="NZ_CAAKNU010000010.1"/>
</dbReference>
<feature type="transmembrane region" description="Helical" evidence="9">
    <location>
        <begin position="86"/>
        <end position="106"/>
    </location>
</feature>
<evidence type="ECO:0000256" key="9">
    <source>
        <dbReference type="SAM" id="Phobius"/>
    </source>
</evidence>
<keyword evidence="5 9" id="KW-0812">Transmembrane</keyword>